<evidence type="ECO:0000313" key="1">
    <source>
        <dbReference type="EMBL" id="KAK7385375.1"/>
    </source>
</evidence>
<sequence>MRVLSVMAGQHIRKCTYLPSFESFLTFKGIAFWDLSTCRGVGLEPWKFVEDLTIEIKWILLTNKYDEVGDVGKCNNGSNRKPWYGTAICLSFTITDTHSIRRIFYVSGTTTDPVLH</sequence>
<dbReference type="EMBL" id="JAYMYS010000008">
    <property type="protein sequence ID" value="KAK7385375.1"/>
    <property type="molecule type" value="Genomic_DNA"/>
</dbReference>
<protein>
    <submittedName>
        <fullName evidence="1">Uncharacterized protein</fullName>
    </submittedName>
</protein>
<name>A0AAN9RXT8_PSOTE</name>
<dbReference type="Proteomes" id="UP001386955">
    <property type="component" value="Unassembled WGS sequence"/>
</dbReference>
<organism evidence="1 2">
    <name type="scientific">Psophocarpus tetragonolobus</name>
    <name type="common">Winged bean</name>
    <name type="synonym">Dolichos tetragonolobus</name>
    <dbReference type="NCBI Taxonomy" id="3891"/>
    <lineage>
        <taxon>Eukaryota</taxon>
        <taxon>Viridiplantae</taxon>
        <taxon>Streptophyta</taxon>
        <taxon>Embryophyta</taxon>
        <taxon>Tracheophyta</taxon>
        <taxon>Spermatophyta</taxon>
        <taxon>Magnoliopsida</taxon>
        <taxon>eudicotyledons</taxon>
        <taxon>Gunneridae</taxon>
        <taxon>Pentapetalae</taxon>
        <taxon>rosids</taxon>
        <taxon>fabids</taxon>
        <taxon>Fabales</taxon>
        <taxon>Fabaceae</taxon>
        <taxon>Papilionoideae</taxon>
        <taxon>50 kb inversion clade</taxon>
        <taxon>NPAAA clade</taxon>
        <taxon>indigoferoid/millettioid clade</taxon>
        <taxon>Phaseoleae</taxon>
        <taxon>Psophocarpus</taxon>
    </lineage>
</organism>
<evidence type="ECO:0000313" key="2">
    <source>
        <dbReference type="Proteomes" id="UP001386955"/>
    </source>
</evidence>
<keyword evidence="2" id="KW-1185">Reference proteome</keyword>
<proteinExistence type="predicted"/>
<comment type="caution">
    <text evidence="1">The sequence shown here is derived from an EMBL/GenBank/DDBJ whole genome shotgun (WGS) entry which is preliminary data.</text>
</comment>
<accession>A0AAN9RXT8</accession>
<reference evidence="1 2" key="1">
    <citation type="submission" date="2024-01" db="EMBL/GenBank/DDBJ databases">
        <title>The genomes of 5 underutilized Papilionoideae crops provide insights into root nodulation and disease resistanc.</title>
        <authorList>
            <person name="Jiang F."/>
        </authorList>
    </citation>
    <scope>NUCLEOTIDE SEQUENCE [LARGE SCALE GENOMIC DNA]</scope>
    <source>
        <strain evidence="1">DUOXIRENSHENG_FW03</strain>
        <tissue evidence="1">Leaves</tissue>
    </source>
</reference>
<dbReference type="AlphaFoldDB" id="A0AAN9RXT8"/>
<gene>
    <name evidence="1" type="ORF">VNO78_31091</name>
</gene>